<reference evidence="3" key="1">
    <citation type="submission" date="2020-03" db="EMBL/GenBank/DDBJ databases">
        <title>The deep terrestrial virosphere.</title>
        <authorList>
            <person name="Holmfeldt K."/>
            <person name="Nilsson E."/>
            <person name="Simone D."/>
            <person name="Lopez-Fernandez M."/>
            <person name="Wu X."/>
            <person name="de Brujin I."/>
            <person name="Lundin D."/>
            <person name="Andersson A."/>
            <person name="Bertilsson S."/>
            <person name="Dopson M."/>
        </authorList>
    </citation>
    <scope>NUCLEOTIDE SEQUENCE</scope>
    <source>
        <strain evidence="3">MM415A04617</strain>
    </source>
</reference>
<evidence type="ECO:0000313" key="3">
    <source>
        <dbReference type="EMBL" id="QJA69421.1"/>
    </source>
</evidence>
<sequence>MNDWVKQSVTYNKIIISLFIGLLSFLALQIYSKVDAMPGKFVGIERYLNDQLVTRNRYIQDMGRMEKAINEIQKDVKEILRRSREPY</sequence>
<name>A0A6M3JK38_9ZZZZ</name>
<protein>
    <submittedName>
        <fullName evidence="3">Uncharacterized protein</fullName>
    </submittedName>
</protein>
<dbReference type="EMBL" id="MT141704">
    <property type="protein sequence ID" value="QJA69421.1"/>
    <property type="molecule type" value="Genomic_DNA"/>
</dbReference>
<feature type="coiled-coil region" evidence="1">
    <location>
        <begin position="55"/>
        <end position="82"/>
    </location>
</feature>
<keyword evidence="2" id="KW-0812">Transmembrane</keyword>
<organism evidence="3">
    <name type="scientific">viral metagenome</name>
    <dbReference type="NCBI Taxonomy" id="1070528"/>
    <lineage>
        <taxon>unclassified sequences</taxon>
        <taxon>metagenomes</taxon>
        <taxon>organismal metagenomes</taxon>
    </lineage>
</organism>
<proteinExistence type="predicted"/>
<evidence type="ECO:0000256" key="1">
    <source>
        <dbReference type="SAM" id="Coils"/>
    </source>
</evidence>
<keyword evidence="1" id="KW-0175">Coiled coil</keyword>
<accession>A0A6M3JK38</accession>
<gene>
    <name evidence="3" type="ORF">MM415A04617_0009</name>
</gene>
<keyword evidence="2" id="KW-1133">Transmembrane helix</keyword>
<feature type="transmembrane region" description="Helical" evidence="2">
    <location>
        <begin position="14"/>
        <end position="31"/>
    </location>
</feature>
<dbReference type="AlphaFoldDB" id="A0A6M3JK38"/>
<evidence type="ECO:0000256" key="2">
    <source>
        <dbReference type="SAM" id="Phobius"/>
    </source>
</evidence>
<keyword evidence="2" id="KW-0472">Membrane</keyword>